<feature type="region of interest" description="Disordered" evidence="1">
    <location>
        <begin position="166"/>
        <end position="189"/>
    </location>
</feature>
<sequence length="189" mass="21014">MAERLHVIAHRAMLDVPRPLVRYVGRLLRDERGRLGTPQGSRALTPFWQAVMILRWFRGGYDIPELGRDHRISRATAYRYIPEGINVLAAQAPDLHEALDRAQADGLANIILDGTLISTDRCAEQIISVKGEPIDAWYSGKAHRHAGNLQALSAPSRLHRTVTINGSTNGLQKSQKQHRPASPRILPAT</sequence>
<evidence type="ECO:0000313" key="2">
    <source>
        <dbReference type="EMBL" id="GAA2220232.1"/>
    </source>
</evidence>
<accession>A0ABP5Q370</accession>
<dbReference type="Proteomes" id="UP001499843">
    <property type="component" value="Unassembled WGS sequence"/>
</dbReference>
<keyword evidence="3" id="KW-1185">Reference proteome</keyword>
<protein>
    <recommendedName>
        <fullName evidence="4">Transposase</fullName>
    </recommendedName>
</protein>
<evidence type="ECO:0000313" key="3">
    <source>
        <dbReference type="Proteomes" id="UP001499843"/>
    </source>
</evidence>
<name>A0ABP5Q370_9ACTN</name>
<evidence type="ECO:0008006" key="4">
    <source>
        <dbReference type="Google" id="ProtNLM"/>
    </source>
</evidence>
<dbReference type="EMBL" id="BAAAQX010000084">
    <property type="protein sequence ID" value="GAA2220232.1"/>
    <property type="molecule type" value="Genomic_DNA"/>
</dbReference>
<reference evidence="3" key="1">
    <citation type="journal article" date="2019" name="Int. J. Syst. Evol. Microbiol.">
        <title>The Global Catalogue of Microorganisms (GCM) 10K type strain sequencing project: providing services to taxonomists for standard genome sequencing and annotation.</title>
        <authorList>
            <consortium name="The Broad Institute Genomics Platform"/>
            <consortium name="The Broad Institute Genome Sequencing Center for Infectious Disease"/>
            <person name="Wu L."/>
            <person name="Ma J."/>
        </authorList>
    </citation>
    <scope>NUCLEOTIDE SEQUENCE [LARGE SCALE GENOMIC DNA]</scope>
    <source>
        <strain evidence="3">JCM 16114</strain>
    </source>
</reference>
<proteinExistence type="predicted"/>
<comment type="caution">
    <text evidence="2">The sequence shown here is derived from an EMBL/GenBank/DDBJ whole genome shotgun (WGS) entry which is preliminary data.</text>
</comment>
<evidence type="ECO:0000256" key="1">
    <source>
        <dbReference type="SAM" id="MobiDB-lite"/>
    </source>
</evidence>
<gene>
    <name evidence="2" type="ORF">GCM10009850_122060</name>
</gene>
<organism evidence="2 3">
    <name type="scientific">Nonomuraea monospora</name>
    <dbReference type="NCBI Taxonomy" id="568818"/>
    <lineage>
        <taxon>Bacteria</taxon>
        <taxon>Bacillati</taxon>
        <taxon>Actinomycetota</taxon>
        <taxon>Actinomycetes</taxon>
        <taxon>Streptosporangiales</taxon>
        <taxon>Streptosporangiaceae</taxon>
        <taxon>Nonomuraea</taxon>
    </lineage>
</organism>